<proteinExistence type="predicted"/>
<sequence length="84" mass="9893">MNHLINLVRIKQPFRPCIGLGNLRYRTPHINVNNIGIRMLIYILSSLKQCIFGPSKDLNTHWMFSWVYIHHAQGFLISINYPMI</sequence>
<reference evidence="1 2" key="1">
    <citation type="journal article" date="2015" name="Genome Announc.">
        <title>Expanding the biotechnology potential of lactobacilli through comparative genomics of 213 strains and associated genera.</title>
        <authorList>
            <person name="Sun Z."/>
            <person name="Harris H.M."/>
            <person name="McCann A."/>
            <person name="Guo C."/>
            <person name="Argimon S."/>
            <person name="Zhang W."/>
            <person name="Yang X."/>
            <person name="Jeffery I.B."/>
            <person name="Cooney J.C."/>
            <person name="Kagawa T.F."/>
            <person name="Liu W."/>
            <person name="Song Y."/>
            <person name="Salvetti E."/>
            <person name="Wrobel A."/>
            <person name="Rasinkangas P."/>
            <person name="Parkhill J."/>
            <person name="Rea M.C."/>
            <person name="O'Sullivan O."/>
            <person name="Ritari J."/>
            <person name="Douillard F.P."/>
            <person name="Paul Ross R."/>
            <person name="Yang R."/>
            <person name="Briner A.E."/>
            <person name="Felis G.E."/>
            <person name="de Vos W.M."/>
            <person name="Barrangou R."/>
            <person name="Klaenhammer T.R."/>
            <person name="Caufield P.W."/>
            <person name="Cui Y."/>
            <person name="Zhang H."/>
            <person name="O'Toole P.W."/>
        </authorList>
    </citation>
    <scope>NUCLEOTIDE SEQUENCE [LARGE SCALE GENOMIC DNA]</scope>
    <source>
        <strain evidence="1 2">DSM 16761</strain>
    </source>
</reference>
<protein>
    <submittedName>
        <fullName evidence="1">Uncharacterized protein</fullName>
    </submittedName>
</protein>
<name>A0A0R1VF07_9LACO</name>
<accession>A0A0R1VF07</accession>
<gene>
    <name evidence="1" type="ORF">FC59_GL000915</name>
</gene>
<evidence type="ECO:0000313" key="1">
    <source>
        <dbReference type="EMBL" id="KRM04168.1"/>
    </source>
</evidence>
<comment type="caution">
    <text evidence="1">The sequence shown here is derived from an EMBL/GenBank/DDBJ whole genome shotgun (WGS) entry which is preliminary data.</text>
</comment>
<dbReference type="Proteomes" id="UP000051307">
    <property type="component" value="Unassembled WGS sequence"/>
</dbReference>
<organism evidence="1 2">
    <name type="scientific">Lactobacillus kitasatonis DSM 16761 = JCM 1039</name>
    <dbReference type="NCBI Taxonomy" id="1423767"/>
    <lineage>
        <taxon>Bacteria</taxon>
        <taxon>Bacillati</taxon>
        <taxon>Bacillota</taxon>
        <taxon>Bacilli</taxon>
        <taxon>Lactobacillales</taxon>
        <taxon>Lactobacillaceae</taxon>
        <taxon>Lactobacillus</taxon>
    </lineage>
</organism>
<dbReference type="AlphaFoldDB" id="A0A0R1VF07"/>
<dbReference type="EMBL" id="AZFU01000022">
    <property type="protein sequence ID" value="KRM04168.1"/>
    <property type="molecule type" value="Genomic_DNA"/>
</dbReference>
<evidence type="ECO:0000313" key="2">
    <source>
        <dbReference type="Proteomes" id="UP000051307"/>
    </source>
</evidence>